<name>A0ABS2VZS9_STRAS</name>
<evidence type="ECO:0000313" key="1">
    <source>
        <dbReference type="EMBL" id="MBN0048646.1"/>
    </source>
</evidence>
<organism evidence="1 2">
    <name type="scientific">Streptomyces actuosus</name>
    <dbReference type="NCBI Taxonomy" id="1885"/>
    <lineage>
        <taxon>Bacteria</taxon>
        <taxon>Bacillati</taxon>
        <taxon>Actinomycetota</taxon>
        <taxon>Actinomycetes</taxon>
        <taxon>Kitasatosporales</taxon>
        <taxon>Streptomycetaceae</taxon>
        <taxon>Streptomyces</taxon>
    </lineage>
</organism>
<keyword evidence="2" id="KW-1185">Reference proteome</keyword>
<dbReference type="RefSeq" id="WP_205386779.1">
    <property type="nucleotide sequence ID" value="NZ_JAFFZS010000044.1"/>
</dbReference>
<dbReference type="Proteomes" id="UP000788262">
    <property type="component" value="Unassembled WGS sequence"/>
</dbReference>
<proteinExistence type="predicted"/>
<evidence type="ECO:0000313" key="2">
    <source>
        <dbReference type="Proteomes" id="UP000788262"/>
    </source>
</evidence>
<sequence>MLDAEPRRDVVQVIGSVTETLSRAAETLHSGPPVTGLVPALERVVTECCADLGFRFFLRALKTYLVPVPADRETYGTLVALGERFGYPRRGVREGLNDRAD</sequence>
<comment type="caution">
    <text evidence="1">The sequence shown here is derived from an EMBL/GenBank/DDBJ whole genome shotgun (WGS) entry which is preliminary data.</text>
</comment>
<accession>A0ABS2VZS9</accession>
<dbReference type="EMBL" id="JAFFZS010000044">
    <property type="protein sequence ID" value="MBN0048646.1"/>
    <property type="molecule type" value="Genomic_DNA"/>
</dbReference>
<protein>
    <submittedName>
        <fullName evidence="1">Uncharacterized protein</fullName>
    </submittedName>
</protein>
<gene>
    <name evidence="1" type="ORF">JS756_32065</name>
</gene>
<reference evidence="1 2" key="1">
    <citation type="submission" date="2021-02" db="EMBL/GenBank/DDBJ databases">
        <title>Whole genome sequencing of Streptomyces actuosus VRA1.</title>
        <authorList>
            <person name="Sen G."/>
            <person name="Sen A."/>
        </authorList>
    </citation>
    <scope>NUCLEOTIDE SEQUENCE [LARGE SCALE GENOMIC DNA]</scope>
    <source>
        <strain evidence="1 2">VRA1</strain>
    </source>
</reference>